<comment type="caution">
    <text evidence="1">The sequence shown here is derived from an EMBL/GenBank/DDBJ whole genome shotgun (WGS) entry which is preliminary data.</text>
</comment>
<dbReference type="Gene3D" id="3.30.70.1200">
    <property type="entry name" value="Crispr-associated protein, domain 1"/>
    <property type="match status" value="1"/>
</dbReference>
<name>A0ABX1PZ87_9RHOO</name>
<dbReference type="NCBIfam" id="TIGR01907">
    <property type="entry name" value="casE_Cse3"/>
    <property type="match status" value="1"/>
</dbReference>
<accession>A0ABX1PZ87</accession>
<keyword evidence="2" id="KW-1185">Reference proteome</keyword>
<dbReference type="EMBL" id="WTVN01000020">
    <property type="protein sequence ID" value="NMG44761.1"/>
    <property type="molecule type" value="Genomic_DNA"/>
</dbReference>
<evidence type="ECO:0000313" key="1">
    <source>
        <dbReference type="EMBL" id="NMG44761.1"/>
    </source>
</evidence>
<dbReference type="CDD" id="cd09727">
    <property type="entry name" value="Cas6_I-E"/>
    <property type="match status" value="1"/>
</dbReference>
<gene>
    <name evidence="1" type="primary">cas6e</name>
    <name evidence="1" type="ORF">GPA22_13615</name>
</gene>
<sequence length="265" mass="30286">MSDHHYFSRVRLDLAGLDRRELLRLTCGDAYIDHAMMWRLFPGDAEARRDFVFRAERDPNDWPEYYVVSQRQPRSIPGLLDVASKPFAPALHTGDRLHFRLRANPTEATAEAVGSTELARYNAQRTLSGLKEKPQRVRRRFHDVLMATKRRHPVPESGSSEHKQAQWDALDNAARTWISKRLGEAGVRSVDRLSRFSGELEPSIDWTGYTQHRLEHRGRRIQFSSVDYEGMVEVTDPAKLQLALVAGIGRAKAFGCGLLLVRRAE</sequence>
<proteinExistence type="predicted"/>
<protein>
    <submittedName>
        <fullName evidence="1">Type I-E CRISPR-associated protein Cas6/Cse3/CasE</fullName>
    </submittedName>
</protein>
<dbReference type="Pfam" id="PF08798">
    <property type="entry name" value="CRISPR_assoc"/>
    <property type="match status" value="1"/>
</dbReference>
<dbReference type="SUPFAM" id="SSF117987">
    <property type="entry name" value="CRISPR-associated protein"/>
    <property type="match status" value="2"/>
</dbReference>
<evidence type="ECO:0000313" key="2">
    <source>
        <dbReference type="Proteomes" id="UP000623795"/>
    </source>
</evidence>
<dbReference type="RefSeq" id="WP_169256617.1">
    <property type="nucleotide sequence ID" value="NZ_WTVN01000020.1"/>
</dbReference>
<dbReference type="Proteomes" id="UP000623795">
    <property type="component" value="Unassembled WGS sequence"/>
</dbReference>
<dbReference type="SMART" id="SM01101">
    <property type="entry name" value="CRISPR_assoc"/>
    <property type="match status" value="1"/>
</dbReference>
<reference evidence="1 2" key="1">
    <citation type="submission" date="2019-12" db="EMBL/GenBank/DDBJ databases">
        <title>Comparative genomics gives insights into the taxonomy of the Azoarcus-Aromatoleum group and reveals separate origins of nif in the plant-associated Azoarcus and non-plant-associated Aromatoleum sub-groups.</title>
        <authorList>
            <person name="Lafos M."/>
            <person name="Maluk M."/>
            <person name="Batista M."/>
            <person name="Junghare M."/>
            <person name="Carmona M."/>
            <person name="Faoro H."/>
            <person name="Cruz L.M."/>
            <person name="Battistoni F."/>
            <person name="De Souza E."/>
            <person name="Pedrosa F."/>
            <person name="Chen W.-M."/>
            <person name="Poole P.S."/>
            <person name="Dixon R.A."/>
            <person name="James E.K."/>
        </authorList>
    </citation>
    <scope>NUCLEOTIDE SEQUENCE [LARGE SCALE GENOMIC DNA]</scope>
    <source>
        <strain evidence="1 2">Td21</strain>
    </source>
</reference>
<organism evidence="1 2">
    <name type="scientific">Aromatoleum toluvorans</name>
    <dbReference type="NCBI Taxonomy" id="92002"/>
    <lineage>
        <taxon>Bacteria</taxon>
        <taxon>Pseudomonadati</taxon>
        <taxon>Pseudomonadota</taxon>
        <taxon>Betaproteobacteria</taxon>
        <taxon>Rhodocyclales</taxon>
        <taxon>Rhodocyclaceae</taxon>
        <taxon>Aromatoleum</taxon>
    </lineage>
</organism>
<dbReference type="Gene3D" id="3.30.70.1210">
    <property type="entry name" value="Crispr-associated protein, domain 2"/>
    <property type="match status" value="1"/>
</dbReference>
<dbReference type="InterPro" id="IPR010179">
    <property type="entry name" value="CRISPR-assoc_prot_Cse3"/>
</dbReference>